<name>A0ABR1YS55_9PEZI</name>
<organism evidence="1 2">
    <name type="scientific">Phyllosticta capitalensis</name>
    <dbReference type="NCBI Taxonomy" id="121624"/>
    <lineage>
        <taxon>Eukaryota</taxon>
        <taxon>Fungi</taxon>
        <taxon>Dikarya</taxon>
        <taxon>Ascomycota</taxon>
        <taxon>Pezizomycotina</taxon>
        <taxon>Dothideomycetes</taxon>
        <taxon>Dothideomycetes incertae sedis</taxon>
        <taxon>Botryosphaeriales</taxon>
        <taxon>Phyllostictaceae</taxon>
        <taxon>Phyllosticta</taxon>
    </lineage>
</organism>
<dbReference type="Proteomes" id="UP001492380">
    <property type="component" value="Unassembled WGS sequence"/>
</dbReference>
<gene>
    <name evidence="1" type="ORF">HDK90DRAFT_205303</name>
</gene>
<sequence length="469" mass="52007">MKNLINAAIDIFNLLREGLVYSARMNCYGMTIRLDGNQEEINKIREGCADAFQPHEPVKNLPLYGEIEEAGSIFADVVSILFTVGDIAKAVQASKYIGRIGEIMSKFLPRSYGKGKILEASAPEGTIQIFNDYGDRKPVSFFTDAAVEDVKKTTTEFGFRNCHTCKGIVRPRAGGLAKLLCCVSRPRREAPLQNPLALTPVETADIEQKFGTMLRIEEAVPRAERTIAEAVAIAKDPEGLRLLGEGSQQYRSYYIDERPPAPRLDPVNQVFYQKIGELYNEAARNPNNFYPWKREIYNAMVRTWGATPEDVRGIHSWVALEQVGPELEGALRKVNPVNGAWTISTQRCSDELVKILKAGGRGPISNGPEGIYTLRDITTYFIVETDAAEPIGLGTSLGMFPVWETSTTPYRFVILSESGRYIPPYDGSLYHEVLFYEPLAGKFKLLGFEEVNGGEAAKATGGRPPFGIF</sequence>
<keyword evidence="2" id="KW-1185">Reference proteome</keyword>
<comment type="caution">
    <text evidence="1">The sequence shown here is derived from an EMBL/GenBank/DDBJ whole genome shotgun (WGS) entry which is preliminary data.</text>
</comment>
<protein>
    <submittedName>
        <fullName evidence="1">Uncharacterized protein</fullName>
    </submittedName>
</protein>
<evidence type="ECO:0000313" key="1">
    <source>
        <dbReference type="EMBL" id="KAK8237827.1"/>
    </source>
</evidence>
<dbReference type="EMBL" id="JBBWRZ010000004">
    <property type="protein sequence ID" value="KAK8237827.1"/>
    <property type="molecule type" value="Genomic_DNA"/>
</dbReference>
<reference evidence="1 2" key="1">
    <citation type="submission" date="2024-04" db="EMBL/GenBank/DDBJ databases">
        <title>Phyllosticta paracitricarpa is synonymous to the EU quarantine fungus P. citricarpa based on phylogenomic analyses.</title>
        <authorList>
            <consortium name="Lawrence Berkeley National Laboratory"/>
            <person name="Van Ingen-Buijs V.A."/>
            <person name="Van Westerhoven A.C."/>
            <person name="Haridas S."/>
            <person name="Skiadas P."/>
            <person name="Martin F."/>
            <person name="Groenewald J.Z."/>
            <person name="Crous P.W."/>
            <person name="Seidl M.F."/>
        </authorList>
    </citation>
    <scope>NUCLEOTIDE SEQUENCE [LARGE SCALE GENOMIC DNA]</scope>
    <source>
        <strain evidence="1 2">CBS 123374</strain>
    </source>
</reference>
<accession>A0ABR1YS55</accession>
<proteinExistence type="predicted"/>
<evidence type="ECO:0000313" key="2">
    <source>
        <dbReference type="Proteomes" id="UP001492380"/>
    </source>
</evidence>